<dbReference type="PRINTS" id="PR00039">
    <property type="entry name" value="HTHLYSR"/>
</dbReference>
<evidence type="ECO:0000256" key="1">
    <source>
        <dbReference type="ARBA" id="ARBA00009437"/>
    </source>
</evidence>
<proteinExistence type="inferred from homology"/>
<dbReference type="InterPro" id="IPR036388">
    <property type="entry name" value="WH-like_DNA-bd_sf"/>
</dbReference>
<dbReference type="EMBL" id="MSAG01000024">
    <property type="protein sequence ID" value="PUX20332.1"/>
    <property type="molecule type" value="Genomic_DNA"/>
</dbReference>
<comment type="similarity">
    <text evidence="1">Belongs to the LysR transcriptional regulatory family.</text>
</comment>
<dbReference type="Gene3D" id="1.10.10.10">
    <property type="entry name" value="Winged helix-like DNA-binding domain superfamily/Winged helix DNA-binding domain"/>
    <property type="match status" value="1"/>
</dbReference>
<keyword evidence="3" id="KW-0238">DNA-binding</keyword>
<name>A0A2T7B317_9ENTR</name>
<dbReference type="PROSITE" id="PS50931">
    <property type="entry name" value="HTH_LYSR"/>
    <property type="match status" value="1"/>
</dbReference>
<dbReference type="SUPFAM" id="SSF53850">
    <property type="entry name" value="Periplasmic binding protein-like II"/>
    <property type="match status" value="1"/>
</dbReference>
<dbReference type="FunFam" id="1.10.10.10:FF:000001">
    <property type="entry name" value="LysR family transcriptional regulator"/>
    <property type="match status" value="1"/>
</dbReference>
<reference evidence="6" key="1">
    <citation type="submission" date="2016-12" db="EMBL/GenBank/DDBJ databases">
        <title>Analysis of the Molecular Diversity Among Cronobacter Species Isolated from Filth Flies Using a Pan Genomic DNA Microarray.</title>
        <authorList>
            <person name="Pava-Ripoll M."/>
            <person name="Tall B."/>
            <person name="Farber J."/>
            <person name="Fanning S."/>
            <person name="Lehner A."/>
            <person name="Stephan R."/>
            <person name="Pagotto F."/>
            <person name="Iverson C."/>
            <person name="Ziobro G."/>
            <person name="Miller A."/>
            <person name="Pearson R."/>
            <person name="Yan Q."/>
            <person name="Kim M."/>
            <person name="Jeong S."/>
            <person name="Park J."/>
            <person name="Jun S."/>
            <person name="Choi H."/>
            <person name="Chung T."/>
            <person name="Yoo Y."/>
            <person name="Park E."/>
            <person name="Hwang S."/>
            <person name="Lee B."/>
            <person name="Sathyamoorthy V."/>
            <person name="Carter L."/>
            <person name="Mammel M."/>
            <person name="Jackson S."/>
            <person name="Kothary M."/>
            <person name="Patel I."/>
            <person name="Grim C."/>
            <person name="Gopinath G."/>
            <person name="Gangiredla J."/>
            <person name="Chase H."/>
        </authorList>
    </citation>
    <scope>NUCLEOTIDE SEQUENCE [LARGE SCALE GENOMIC DNA]</scope>
    <source>
        <strain evidence="6">MOD1-Sh41s</strain>
    </source>
</reference>
<dbReference type="InterPro" id="IPR000847">
    <property type="entry name" value="LysR_HTH_N"/>
</dbReference>
<accession>A0A2T7B317</accession>
<dbReference type="AlphaFoldDB" id="A0A2T7B317"/>
<evidence type="ECO:0000256" key="4">
    <source>
        <dbReference type="ARBA" id="ARBA00023163"/>
    </source>
</evidence>
<dbReference type="InterPro" id="IPR036390">
    <property type="entry name" value="WH_DNA-bd_sf"/>
</dbReference>
<gene>
    <name evidence="6" type="ORF">BS411_14930</name>
</gene>
<dbReference type="GO" id="GO:0000976">
    <property type="term" value="F:transcription cis-regulatory region binding"/>
    <property type="evidence" value="ECO:0007669"/>
    <property type="project" value="TreeGrafter"/>
</dbReference>
<dbReference type="Pfam" id="PF00126">
    <property type="entry name" value="HTH_1"/>
    <property type="match status" value="1"/>
</dbReference>
<sequence length="306" mass="34725">MDIPIDLKHLYTILTLRNTGSLTRAALALNLTQSALSHQIRTLEEHYKVSLFIRKSSPLQFTPAGTRLLQLAETVLAELESADRYLADIASGNQGMLRVTLECHTCYGWLLPVLDAFRAKWEDVDIEILPGFQPDPVGLLLQNRADVAIVDELEETEQVNYLPLFKYEMVAILANDHPLTQREYLTADDFAGQTLITYAVPEDRIDVYRRIIRPAKIPTQRRTTELTMSIVQQVASHRGIAVLPVWAVAEYVNKKYVTARSVTKNKLMSEVWLASVPQLLETHYALDFVHIVKNTCLRMLPDIELS</sequence>
<dbReference type="GO" id="GO:0003700">
    <property type="term" value="F:DNA-binding transcription factor activity"/>
    <property type="evidence" value="ECO:0007669"/>
    <property type="project" value="InterPro"/>
</dbReference>
<organism evidence="6">
    <name type="scientific">Cronobacter turicensis</name>
    <dbReference type="NCBI Taxonomy" id="413502"/>
    <lineage>
        <taxon>Bacteria</taxon>
        <taxon>Pseudomonadati</taxon>
        <taxon>Pseudomonadota</taxon>
        <taxon>Gammaproteobacteria</taxon>
        <taxon>Enterobacterales</taxon>
        <taxon>Enterobacteriaceae</taxon>
        <taxon>Cronobacter</taxon>
    </lineage>
</organism>
<keyword evidence="4" id="KW-0804">Transcription</keyword>
<evidence type="ECO:0000313" key="6">
    <source>
        <dbReference type="EMBL" id="PUX20332.1"/>
    </source>
</evidence>
<dbReference type="Gene3D" id="3.40.190.10">
    <property type="entry name" value="Periplasmic binding protein-like II"/>
    <property type="match status" value="1"/>
</dbReference>
<protein>
    <submittedName>
        <fullName evidence="6">LysR family transcriptional regulator</fullName>
    </submittedName>
</protein>
<keyword evidence="2" id="KW-0805">Transcription regulation</keyword>
<evidence type="ECO:0000256" key="3">
    <source>
        <dbReference type="ARBA" id="ARBA00023125"/>
    </source>
</evidence>
<dbReference type="PANTHER" id="PTHR30126">
    <property type="entry name" value="HTH-TYPE TRANSCRIPTIONAL REGULATOR"/>
    <property type="match status" value="1"/>
</dbReference>
<dbReference type="Pfam" id="PF03466">
    <property type="entry name" value="LysR_substrate"/>
    <property type="match status" value="1"/>
</dbReference>
<dbReference type="PANTHER" id="PTHR30126:SF25">
    <property type="entry name" value="HTH-TYPE TRANSCRIPTIONAL REGULATOR METR"/>
    <property type="match status" value="1"/>
</dbReference>
<dbReference type="InterPro" id="IPR005119">
    <property type="entry name" value="LysR_subst-bd"/>
</dbReference>
<dbReference type="SUPFAM" id="SSF46785">
    <property type="entry name" value="Winged helix' DNA-binding domain"/>
    <property type="match status" value="1"/>
</dbReference>
<feature type="domain" description="HTH lysR-type" evidence="5">
    <location>
        <begin position="5"/>
        <end position="62"/>
    </location>
</feature>
<comment type="caution">
    <text evidence="6">The sequence shown here is derived from an EMBL/GenBank/DDBJ whole genome shotgun (WGS) entry which is preliminary data.</text>
</comment>
<evidence type="ECO:0000259" key="5">
    <source>
        <dbReference type="PROSITE" id="PS50931"/>
    </source>
</evidence>
<dbReference type="OrthoDB" id="155872at2"/>
<evidence type="ECO:0000256" key="2">
    <source>
        <dbReference type="ARBA" id="ARBA00023015"/>
    </source>
</evidence>
<dbReference type="RefSeq" id="WP_075198970.1">
    <property type="nucleotide sequence ID" value="NZ_CP187985.1"/>
</dbReference>